<organism evidence="2 3">
    <name type="scientific">Dyadobacter frigoris</name>
    <dbReference type="NCBI Taxonomy" id="2576211"/>
    <lineage>
        <taxon>Bacteria</taxon>
        <taxon>Pseudomonadati</taxon>
        <taxon>Bacteroidota</taxon>
        <taxon>Cytophagia</taxon>
        <taxon>Cytophagales</taxon>
        <taxon>Spirosomataceae</taxon>
        <taxon>Dyadobacter</taxon>
    </lineage>
</organism>
<accession>A0A4U6D6R7</accession>
<dbReference type="SUPFAM" id="SSF160574">
    <property type="entry name" value="BT0923-like"/>
    <property type="match status" value="1"/>
</dbReference>
<keyword evidence="3" id="KW-1185">Reference proteome</keyword>
<dbReference type="Proteomes" id="UP000304900">
    <property type="component" value="Unassembled WGS sequence"/>
</dbReference>
<reference evidence="2 3" key="1">
    <citation type="submission" date="2019-05" db="EMBL/GenBank/DDBJ databases">
        <title>Dyadobacter AR-3-8 sp. nov., isolated from arctic soil.</title>
        <authorList>
            <person name="Chaudhary D.K."/>
        </authorList>
    </citation>
    <scope>NUCLEOTIDE SEQUENCE [LARGE SCALE GENOMIC DNA]</scope>
    <source>
        <strain evidence="2 3">AR-3-8</strain>
    </source>
</reference>
<dbReference type="AlphaFoldDB" id="A0A4U6D6R7"/>
<feature type="signal peptide" evidence="1">
    <location>
        <begin position="1"/>
        <end position="20"/>
    </location>
</feature>
<feature type="chain" id="PRO_5020960283" description="Beta-lactamase-inhibitor-like PepSY-like domain-containing protein" evidence="1">
    <location>
        <begin position="21"/>
        <end position="208"/>
    </location>
</feature>
<dbReference type="Gene3D" id="3.40.1420.30">
    <property type="match status" value="1"/>
</dbReference>
<dbReference type="RefSeq" id="WP_137340296.1">
    <property type="nucleotide sequence ID" value="NZ_BSQH01000006.1"/>
</dbReference>
<evidence type="ECO:0000313" key="2">
    <source>
        <dbReference type="EMBL" id="TKT91927.1"/>
    </source>
</evidence>
<protein>
    <recommendedName>
        <fullName evidence="4">Beta-lactamase-inhibitor-like PepSY-like domain-containing protein</fullName>
    </recommendedName>
</protein>
<evidence type="ECO:0000256" key="1">
    <source>
        <dbReference type="SAM" id="SignalP"/>
    </source>
</evidence>
<evidence type="ECO:0000313" key="3">
    <source>
        <dbReference type="Proteomes" id="UP000304900"/>
    </source>
</evidence>
<gene>
    <name evidence="2" type="ORF">FDK13_12320</name>
</gene>
<dbReference type="PROSITE" id="PS51257">
    <property type="entry name" value="PROKAR_LIPOPROTEIN"/>
    <property type="match status" value="1"/>
</dbReference>
<dbReference type="OrthoDB" id="980012at2"/>
<dbReference type="EMBL" id="SZVO01000005">
    <property type="protein sequence ID" value="TKT91927.1"/>
    <property type="molecule type" value="Genomic_DNA"/>
</dbReference>
<evidence type="ECO:0008006" key="4">
    <source>
        <dbReference type="Google" id="ProtNLM"/>
    </source>
</evidence>
<proteinExistence type="predicted"/>
<keyword evidence="1" id="KW-0732">Signal</keyword>
<comment type="caution">
    <text evidence="2">The sequence shown here is derived from an EMBL/GenBank/DDBJ whole genome shotgun (WGS) entry which is preliminary data.</text>
</comment>
<sequence length="208" mass="21902">MRRVVVMLVASLGIFIASCSKDNSGMSPTTDASTDVSLETVATTAARFSIESDSVTTHVCKGKLTEVAVADLASAITTYISTTYPSSTIKFAATDQSGKIVVTILLADGTTPKGLIFNADGTFKEELQHFEHKAKLTEVAVANLPATITSYITTTYAGAVIKKAGTNAAGEYFVGIVLDSKVKVLLFNADGTFNKELDKPTKGGPKKH</sequence>
<name>A0A4U6D6R7_9BACT</name>